<evidence type="ECO:0000256" key="8">
    <source>
        <dbReference type="ARBA" id="ARBA00022692"/>
    </source>
</evidence>
<dbReference type="EMBL" id="LR828261">
    <property type="protein sequence ID" value="CAD0351449.1"/>
    <property type="molecule type" value="Genomic_DNA"/>
</dbReference>
<keyword evidence="12" id="KW-0594">Phospholipid biosynthesis</keyword>
<keyword evidence="8 16" id="KW-0812">Transmembrane</keyword>
<evidence type="ECO:0000256" key="12">
    <source>
        <dbReference type="ARBA" id="ARBA00023209"/>
    </source>
</evidence>
<dbReference type="Pfam" id="PF01066">
    <property type="entry name" value="CDP-OH_P_transf"/>
    <property type="match status" value="1"/>
</dbReference>
<dbReference type="InterPro" id="IPR000462">
    <property type="entry name" value="CDP-OH_P_trans"/>
</dbReference>
<name>A0A6V7EJP3_9XANT</name>
<feature type="transmembrane region" description="Helical" evidence="16">
    <location>
        <begin position="163"/>
        <end position="183"/>
    </location>
</feature>
<dbReference type="GO" id="GO:0003882">
    <property type="term" value="F:CDP-diacylglycerol-serine O-phosphatidyltransferase activity"/>
    <property type="evidence" value="ECO:0007669"/>
    <property type="project" value="UniProtKB-EC"/>
</dbReference>
<feature type="transmembrane region" description="Helical" evidence="16">
    <location>
        <begin position="231"/>
        <end position="248"/>
    </location>
</feature>
<proteinExistence type="inferred from homology"/>
<feature type="transmembrane region" description="Helical" evidence="16">
    <location>
        <begin position="132"/>
        <end position="151"/>
    </location>
</feature>
<accession>A0A6V7EJP3</accession>
<dbReference type="EMBL" id="LR828261">
    <property type="protein sequence ID" value="CAD0351443.1"/>
    <property type="molecule type" value="Genomic_DNA"/>
</dbReference>
<dbReference type="InterPro" id="IPR048254">
    <property type="entry name" value="CDP_ALCOHOL_P_TRANSF_CS"/>
</dbReference>
<feature type="transmembrane region" description="Helical" evidence="16">
    <location>
        <begin position="37"/>
        <end position="57"/>
    </location>
</feature>
<keyword evidence="11 16" id="KW-0472">Membrane</keyword>
<dbReference type="GO" id="GO:0012505">
    <property type="term" value="C:endomembrane system"/>
    <property type="evidence" value="ECO:0007669"/>
    <property type="project" value="UniProtKB-SubCell"/>
</dbReference>
<dbReference type="Gene3D" id="1.20.120.1760">
    <property type="match status" value="1"/>
</dbReference>
<feature type="transmembrane region" description="Helical" evidence="16">
    <location>
        <begin position="254"/>
        <end position="271"/>
    </location>
</feature>
<evidence type="ECO:0000256" key="3">
    <source>
        <dbReference type="ARBA" id="ARBA00010441"/>
    </source>
</evidence>
<evidence type="ECO:0000256" key="13">
    <source>
        <dbReference type="ARBA" id="ARBA00023264"/>
    </source>
</evidence>
<evidence type="ECO:0000256" key="16">
    <source>
        <dbReference type="SAM" id="Phobius"/>
    </source>
</evidence>
<dbReference type="InterPro" id="IPR043130">
    <property type="entry name" value="CDP-OH_PTrfase_TM_dom"/>
</dbReference>
<evidence type="ECO:0000256" key="1">
    <source>
        <dbReference type="ARBA" id="ARBA00000287"/>
    </source>
</evidence>
<dbReference type="PANTHER" id="PTHR14269">
    <property type="entry name" value="CDP-DIACYLGLYCEROL--GLYCEROL-3-PHOSPHATE 3-PHOSPHATIDYLTRANSFERASE-RELATED"/>
    <property type="match status" value="1"/>
</dbReference>
<keyword evidence="9 16" id="KW-1133">Transmembrane helix</keyword>
<dbReference type="InterPro" id="IPR050324">
    <property type="entry name" value="CDP-alcohol_PTase-I"/>
</dbReference>
<evidence type="ECO:0000256" key="15">
    <source>
        <dbReference type="RuleBase" id="RU003750"/>
    </source>
</evidence>
<evidence type="ECO:0000256" key="5">
    <source>
        <dbReference type="ARBA" id="ARBA00017171"/>
    </source>
</evidence>
<evidence type="ECO:0000256" key="4">
    <source>
        <dbReference type="ARBA" id="ARBA00013174"/>
    </source>
</evidence>
<dbReference type="AlphaFoldDB" id="A0A6V7EJP3"/>
<comment type="catalytic activity">
    <reaction evidence="1">
        <text>a CDP-1,2-diacyl-sn-glycerol + L-serine = a 1,2-diacyl-sn-glycero-3-phospho-L-serine + CMP + H(+)</text>
        <dbReference type="Rhea" id="RHEA:16913"/>
        <dbReference type="ChEBI" id="CHEBI:15378"/>
        <dbReference type="ChEBI" id="CHEBI:33384"/>
        <dbReference type="ChEBI" id="CHEBI:57262"/>
        <dbReference type="ChEBI" id="CHEBI:58332"/>
        <dbReference type="ChEBI" id="CHEBI:60377"/>
        <dbReference type="EC" id="2.7.8.8"/>
    </reaction>
</comment>
<keyword evidence="6" id="KW-0444">Lipid biosynthesis</keyword>
<evidence type="ECO:0000256" key="6">
    <source>
        <dbReference type="ARBA" id="ARBA00022516"/>
    </source>
</evidence>
<organism evidence="17">
    <name type="scientific">Xanthomonas hortorum pv. pelargonii</name>
    <dbReference type="NCBI Taxonomy" id="453602"/>
    <lineage>
        <taxon>Bacteria</taxon>
        <taxon>Pseudomonadati</taxon>
        <taxon>Pseudomonadota</taxon>
        <taxon>Gammaproteobacteria</taxon>
        <taxon>Lysobacterales</taxon>
        <taxon>Lysobacteraceae</taxon>
        <taxon>Xanthomonas</taxon>
    </lineage>
</organism>
<feature type="transmembrane region" description="Helical" evidence="16">
    <location>
        <begin position="195"/>
        <end position="211"/>
    </location>
</feature>
<gene>
    <name evidence="17" type="ORF">CFBP2533_36760</name>
</gene>
<comment type="similarity">
    <text evidence="3 15">Belongs to the CDP-alcohol phosphatidyltransferase class-I family.</text>
</comment>
<protein>
    <recommendedName>
        <fullName evidence="5">CDP-diacylglycerol--serine O-phosphatidyltransferase</fullName>
        <ecNumber evidence="4">2.7.8.8</ecNumber>
    </recommendedName>
    <alternativeName>
        <fullName evidence="14">Phosphatidylserine synthase</fullName>
    </alternativeName>
</protein>
<evidence type="ECO:0000256" key="10">
    <source>
        <dbReference type="ARBA" id="ARBA00023098"/>
    </source>
</evidence>
<dbReference type="EC" id="2.7.8.8" evidence="4"/>
<sequence length="281" mass="30885">MPPGVRVKGGARYRRTDLRPYTCRMDEMRPPPRSRTIYLLPNLFTTAGLFSGFYAIIAAANGQFVQAAMAVFVAAVMDGLDGRVARLTNTSSEFGVQYDSLADLVSFGMAPALVMYHWSLSALKYDSNVMGRVGWSAAFLYAACAALRLARFNTQVGVVDKRWFIGLASPAAAGLMMAFVWAFADDSLGFDGEQLRYLALAITVVSALLMVSRIRFWSFKGGARGPRADRVPFLALAIATVVIALLVIDLARSLLVIGVLYALSGPVMWLWRRWRRVPELP</sequence>
<dbReference type="GO" id="GO:0008654">
    <property type="term" value="P:phospholipid biosynthetic process"/>
    <property type="evidence" value="ECO:0007669"/>
    <property type="project" value="UniProtKB-KW"/>
</dbReference>
<evidence type="ECO:0000256" key="14">
    <source>
        <dbReference type="ARBA" id="ARBA00032361"/>
    </source>
</evidence>
<evidence type="ECO:0000256" key="9">
    <source>
        <dbReference type="ARBA" id="ARBA00022989"/>
    </source>
</evidence>
<evidence type="ECO:0000256" key="2">
    <source>
        <dbReference type="ARBA" id="ARBA00004127"/>
    </source>
</evidence>
<reference evidence="17" key="1">
    <citation type="submission" date="2020-07" db="EMBL/GenBank/DDBJ databases">
        <authorList>
            <person name="Pothier F. J."/>
        </authorList>
    </citation>
    <scope>NUCLEOTIDE SEQUENCE</scope>
    <source>
        <strain evidence="17">CFBP 2533</strain>
    </source>
</reference>
<keyword evidence="10" id="KW-0443">Lipid metabolism</keyword>
<comment type="subcellular location">
    <subcellularLocation>
        <location evidence="2">Endomembrane system</location>
        <topology evidence="2">Multi-pass membrane protein</topology>
    </subcellularLocation>
</comment>
<evidence type="ECO:0000256" key="7">
    <source>
        <dbReference type="ARBA" id="ARBA00022679"/>
    </source>
</evidence>
<dbReference type="GO" id="GO:0016020">
    <property type="term" value="C:membrane"/>
    <property type="evidence" value="ECO:0007669"/>
    <property type="project" value="InterPro"/>
</dbReference>
<evidence type="ECO:0000313" key="17">
    <source>
        <dbReference type="EMBL" id="CAD0351449.1"/>
    </source>
</evidence>
<dbReference type="NCBIfam" id="TIGR00473">
    <property type="entry name" value="pssA"/>
    <property type="match status" value="1"/>
</dbReference>
<dbReference type="PROSITE" id="PS00379">
    <property type="entry name" value="CDP_ALCOHOL_P_TRANSF"/>
    <property type="match status" value="1"/>
</dbReference>
<dbReference type="PANTHER" id="PTHR14269:SF61">
    <property type="entry name" value="CDP-DIACYLGLYCEROL--SERINE O-PHOSPHATIDYLTRANSFERASE"/>
    <property type="match status" value="1"/>
</dbReference>
<dbReference type="InterPro" id="IPR004533">
    <property type="entry name" value="CDP-diaglyc--ser_O-PTrfase"/>
</dbReference>
<keyword evidence="13" id="KW-1208">Phospholipid metabolism</keyword>
<keyword evidence="7 15" id="KW-0808">Transferase</keyword>
<evidence type="ECO:0000256" key="11">
    <source>
        <dbReference type="ARBA" id="ARBA00023136"/>
    </source>
</evidence>